<feature type="domain" description="Lysidine-tRNA(Ile) synthetase C-terminal" evidence="9">
    <location>
        <begin position="363"/>
        <end position="436"/>
    </location>
</feature>
<keyword evidence="2 8" id="KW-0963">Cytoplasm</keyword>
<keyword evidence="4 8" id="KW-0819">tRNA processing</keyword>
<evidence type="ECO:0000256" key="1">
    <source>
        <dbReference type="ARBA" id="ARBA00004496"/>
    </source>
</evidence>
<comment type="caution">
    <text evidence="10">The sequence shown here is derived from an EMBL/GenBank/DDBJ whole genome shotgun (WGS) entry which is preliminary data.</text>
</comment>
<dbReference type="InterPro" id="IPR012796">
    <property type="entry name" value="Lysidine-tRNA-synth_C"/>
</dbReference>
<evidence type="ECO:0000313" key="11">
    <source>
        <dbReference type="Proteomes" id="UP001500392"/>
    </source>
</evidence>
<dbReference type="Gene3D" id="1.20.59.20">
    <property type="match status" value="1"/>
</dbReference>
<dbReference type="EC" id="6.3.4.19" evidence="8"/>
<evidence type="ECO:0000256" key="7">
    <source>
        <dbReference type="ARBA" id="ARBA00048539"/>
    </source>
</evidence>
<dbReference type="SUPFAM" id="SSF52402">
    <property type="entry name" value="Adenine nucleotide alpha hydrolases-like"/>
    <property type="match status" value="1"/>
</dbReference>
<dbReference type="Proteomes" id="UP001500392">
    <property type="component" value="Unassembled WGS sequence"/>
</dbReference>
<keyword evidence="3 8" id="KW-0436">Ligase</keyword>
<gene>
    <name evidence="8 10" type="primary">tilS</name>
    <name evidence="10" type="ORF">GCM10022414_20950</name>
</gene>
<dbReference type="SMART" id="SM00977">
    <property type="entry name" value="TilS_C"/>
    <property type="match status" value="1"/>
</dbReference>
<comment type="subcellular location">
    <subcellularLocation>
        <location evidence="1 8">Cytoplasm</location>
    </subcellularLocation>
</comment>
<organism evidence="10 11">
    <name type="scientific">Zhongshania borealis</name>
    <dbReference type="NCBI Taxonomy" id="889488"/>
    <lineage>
        <taxon>Bacteria</taxon>
        <taxon>Pseudomonadati</taxon>
        <taxon>Pseudomonadota</taxon>
        <taxon>Gammaproteobacteria</taxon>
        <taxon>Cellvibrionales</taxon>
        <taxon>Spongiibacteraceae</taxon>
        <taxon>Zhongshania</taxon>
    </lineage>
</organism>
<comment type="similarity">
    <text evidence="8">Belongs to the tRNA(Ile)-lysidine synthase family.</text>
</comment>
<reference evidence="11" key="1">
    <citation type="journal article" date="2019" name="Int. J. Syst. Evol. Microbiol.">
        <title>The Global Catalogue of Microorganisms (GCM) 10K type strain sequencing project: providing services to taxonomists for standard genome sequencing and annotation.</title>
        <authorList>
            <consortium name="The Broad Institute Genomics Platform"/>
            <consortium name="The Broad Institute Genome Sequencing Center for Infectious Disease"/>
            <person name="Wu L."/>
            <person name="Ma J."/>
        </authorList>
    </citation>
    <scope>NUCLEOTIDE SEQUENCE [LARGE SCALE GENOMIC DNA]</scope>
    <source>
        <strain evidence="11">JCM 17304</strain>
    </source>
</reference>
<evidence type="ECO:0000256" key="3">
    <source>
        <dbReference type="ARBA" id="ARBA00022598"/>
    </source>
</evidence>
<dbReference type="InterPro" id="IPR014729">
    <property type="entry name" value="Rossmann-like_a/b/a_fold"/>
</dbReference>
<evidence type="ECO:0000256" key="8">
    <source>
        <dbReference type="HAMAP-Rule" id="MF_01161"/>
    </source>
</evidence>
<comment type="catalytic activity">
    <reaction evidence="7 8">
        <text>cytidine(34) in tRNA(Ile2) + L-lysine + ATP = lysidine(34) in tRNA(Ile2) + AMP + diphosphate + H(+)</text>
        <dbReference type="Rhea" id="RHEA:43744"/>
        <dbReference type="Rhea" id="RHEA-COMP:10625"/>
        <dbReference type="Rhea" id="RHEA-COMP:10670"/>
        <dbReference type="ChEBI" id="CHEBI:15378"/>
        <dbReference type="ChEBI" id="CHEBI:30616"/>
        <dbReference type="ChEBI" id="CHEBI:32551"/>
        <dbReference type="ChEBI" id="CHEBI:33019"/>
        <dbReference type="ChEBI" id="CHEBI:82748"/>
        <dbReference type="ChEBI" id="CHEBI:83665"/>
        <dbReference type="ChEBI" id="CHEBI:456215"/>
        <dbReference type="EC" id="6.3.4.19"/>
    </reaction>
</comment>
<dbReference type="NCBIfam" id="TIGR02433">
    <property type="entry name" value="lysidine_TilS_C"/>
    <property type="match status" value="1"/>
</dbReference>
<dbReference type="Pfam" id="PF01171">
    <property type="entry name" value="ATP_bind_3"/>
    <property type="match status" value="1"/>
</dbReference>
<evidence type="ECO:0000259" key="9">
    <source>
        <dbReference type="SMART" id="SM00977"/>
    </source>
</evidence>
<comment type="domain">
    <text evidence="8">The N-terminal region contains the highly conserved SGGXDS motif, predicted to be a P-loop motif involved in ATP binding.</text>
</comment>
<dbReference type="SUPFAM" id="SSF56037">
    <property type="entry name" value="PheT/TilS domain"/>
    <property type="match status" value="1"/>
</dbReference>
<keyword evidence="5 8" id="KW-0547">Nucleotide-binding</keyword>
<dbReference type="EMBL" id="BAABDM010000003">
    <property type="protein sequence ID" value="GAA4096349.1"/>
    <property type="molecule type" value="Genomic_DNA"/>
</dbReference>
<evidence type="ECO:0000256" key="6">
    <source>
        <dbReference type="ARBA" id="ARBA00022840"/>
    </source>
</evidence>
<dbReference type="PANTHER" id="PTHR43033">
    <property type="entry name" value="TRNA(ILE)-LYSIDINE SYNTHASE-RELATED"/>
    <property type="match status" value="1"/>
</dbReference>
<dbReference type="CDD" id="cd01992">
    <property type="entry name" value="TilS_N"/>
    <property type="match status" value="1"/>
</dbReference>
<comment type="function">
    <text evidence="8">Ligates lysine onto the cytidine present at position 34 of the AUA codon-specific tRNA(Ile) that contains the anticodon CAU, in an ATP-dependent manner. Cytidine is converted to lysidine, thus changing the amino acid specificity of the tRNA from methionine to isoleucine.</text>
</comment>
<dbReference type="NCBIfam" id="TIGR02432">
    <property type="entry name" value="lysidine_TilS_N"/>
    <property type="match status" value="1"/>
</dbReference>
<dbReference type="Pfam" id="PF11734">
    <property type="entry name" value="TilS_C"/>
    <property type="match status" value="1"/>
</dbReference>
<accession>A0ABP7WTD1</accession>
<keyword evidence="6 8" id="KW-0067">ATP-binding</keyword>
<dbReference type="Pfam" id="PF09179">
    <property type="entry name" value="TilS"/>
    <property type="match status" value="1"/>
</dbReference>
<name>A0ABP7WTD1_9GAMM</name>
<dbReference type="InterPro" id="IPR015262">
    <property type="entry name" value="tRNA_Ile_lys_synt_subst-bd"/>
</dbReference>
<dbReference type="RefSeq" id="WP_344935550.1">
    <property type="nucleotide sequence ID" value="NZ_BAABDM010000003.1"/>
</dbReference>
<dbReference type="Gene3D" id="3.40.50.620">
    <property type="entry name" value="HUPs"/>
    <property type="match status" value="1"/>
</dbReference>
<dbReference type="InterPro" id="IPR011063">
    <property type="entry name" value="TilS/TtcA_N"/>
</dbReference>
<keyword evidence="11" id="KW-1185">Reference proteome</keyword>
<sequence length="442" mass="49431">MTELLPLVNQALTPFFAREKLWLAYSGGLDSQVLLHLLWRLREQASIAETPFPILNAIHINHQLQSPAGTWAAHCQRQCADYDIPFTLRAVDVSGRRRGIEASARDARYREFEDVLREGDVLLLAHHLDDQAETLLLRLLRGAGVSGLAAMPIRRTLGSGELFRPLLDVPRASIEAYAKEYQLSWIEDPSNTDTHYRRNFLRQRVMPQLAEHWPDYRVGFGRAARLQAEAAQLLDEYIDADLCAMTADDASLDLISLAGLPEIRQRAILRQFIIKRSGLALASAQLDTIVSQFSAARSDSQPEFRLAGGSVLRVYRQRLFFGPASQVAVAPDGEWDIGRPLIIPGVGCITAEPEGDFVPRGALEIRFRQGGERCQLAGESHSRSLKKLLQEWQVPPWQREALPLIYCKGELAAIAGIAICEGFRAQLGESGWNIRWEPEALT</sequence>
<evidence type="ECO:0000313" key="10">
    <source>
        <dbReference type="EMBL" id="GAA4096349.1"/>
    </source>
</evidence>
<evidence type="ECO:0000256" key="2">
    <source>
        <dbReference type="ARBA" id="ARBA00022490"/>
    </source>
</evidence>
<dbReference type="InterPro" id="IPR012795">
    <property type="entry name" value="tRNA_Ile_lys_synt_N"/>
</dbReference>
<dbReference type="InterPro" id="IPR012094">
    <property type="entry name" value="tRNA_Ile_lys_synt"/>
</dbReference>
<feature type="binding site" evidence="8">
    <location>
        <begin position="26"/>
        <end position="31"/>
    </location>
    <ligand>
        <name>ATP</name>
        <dbReference type="ChEBI" id="CHEBI:30616"/>
    </ligand>
</feature>
<evidence type="ECO:0000256" key="4">
    <source>
        <dbReference type="ARBA" id="ARBA00022694"/>
    </source>
</evidence>
<proteinExistence type="inferred from homology"/>
<protein>
    <recommendedName>
        <fullName evidence="8">tRNA(Ile)-lysidine synthase</fullName>
        <ecNumber evidence="8">6.3.4.19</ecNumber>
    </recommendedName>
    <alternativeName>
        <fullName evidence="8">tRNA(Ile)-2-lysyl-cytidine synthase</fullName>
    </alternativeName>
    <alternativeName>
        <fullName evidence="8">tRNA(Ile)-lysidine synthetase</fullName>
    </alternativeName>
</protein>
<dbReference type="HAMAP" id="MF_01161">
    <property type="entry name" value="tRNA_Ile_lys_synt"/>
    <property type="match status" value="1"/>
</dbReference>
<dbReference type="SUPFAM" id="SSF82829">
    <property type="entry name" value="MesJ substrate recognition domain-like"/>
    <property type="match status" value="1"/>
</dbReference>
<dbReference type="PANTHER" id="PTHR43033:SF1">
    <property type="entry name" value="TRNA(ILE)-LYSIDINE SYNTHASE-RELATED"/>
    <property type="match status" value="1"/>
</dbReference>
<evidence type="ECO:0000256" key="5">
    <source>
        <dbReference type="ARBA" id="ARBA00022741"/>
    </source>
</evidence>